<evidence type="ECO:0000256" key="3">
    <source>
        <dbReference type="ARBA" id="ARBA00023125"/>
    </source>
</evidence>
<comment type="similarity">
    <text evidence="1">Belongs to the 'phage' integrase family.</text>
</comment>
<evidence type="ECO:0000256" key="4">
    <source>
        <dbReference type="ARBA" id="ARBA00023172"/>
    </source>
</evidence>
<dbReference type="InterPro" id="IPR025166">
    <property type="entry name" value="Integrase_DNA_bind_dom"/>
</dbReference>
<dbReference type="Pfam" id="PF00589">
    <property type="entry name" value="Phage_integrase"/>
    <property type="match status" value="1"/>
</dbReference>
<evidence type="ECO:0000256" key="1">
    <source>
        <dbReference type="ARBA" id="ARBA00008857"/>
    </source>
</evidence>
<evidence type="ECO:0000259" key="6">
    <source>
        <dbReference type="Pfam" id="PF13356"/>
    </source>
</evidence>
<dbReference type="Gene3D" id="1.10.443.10">
    <property type="entry name" value="Intergrase catalytic core"/>
    <property type="match status" value="1"/>
</dbReference>
<keyword evidence="2" id="KW-0229">DNA integration</keyword>
<dbReference type="GO" id="GO:0003677">
    <property type="term" value="F:DNA binding"/>
    <property type="evidence" value="ECO:0007669"/>
    <property type="project" value="UniProtKB-KW"/>
</dbReference>
<dbReference type="Gene3D" id="1.10.150.130">
    <property type="match status" value="1"/>
</dbReference>
<dbReference type="InterPro" id="IPR038488">
    <property type="entry name" value="Integrase_DNA-bd_sf"/>
</dbReference>
<dbReference type="GeneID" id="78363077"/>
<dbReference type="InterPro" id="IPR011010">
    <property type="entry name" value="DNA_brk_join_enz"/>
</dbReference>
<evidence type="ECO:0000259" key="5">
    <source>
        <dbReference type="Pfam" id="PF00589"/>
    </source>
</evidence>
<dbReference type="PANTHER" id="PTHR30629">
    <property type="entry name" value="PROPHAGE INTEGRASE"/>
    <property type="match status" value="1"/>
</dbReference>
<proteinExistence type="inferred from homology"/>
<keyword evidence="9" id="KW-1185">Reference proteome</keyword>
<dbReference type="GO" id="GO:0015074">
    <property type="term" value="P:DNA integration"/>
    <property type="evidence" value="ECO:0007669"/>
    <property type="project" value="UniProtKB-KW"/>
</dbReference>
<organism evidence="8 9">
    <name type="scientific">Turicimonas muris</name>
    <dbReference type="NCBI Taxonomy" id="1796652"/>
    <lineage>
        <taxon>Bacteria</taxon>
        <taxon>Pseudomonadati</taxon>
        <taxon>Pseudomonadota</taxon>
        <taxon>Betaproteobacteria</taxon>
        <taxon>Burkholderiales</taxon>
        <taxon>Sutterellaceae</taxon>
        <taxon>Turicimonas</taxon>
    </lineage>
</organism>
<feature type="domain" description="Integrase DNA-binding" evidence="6">
    <location>
        <begin position="9"/>
        <end position="75"/>
    </location>
</feature>
<dbReference type="AlphaFoldDB" id="A0A227KQS9"/>
<dbReference type="InterPro" id="IPR013762">
    <property type="entry name" value="Integrase-like_cat_sf"/>
</dbReference>
<sequence>MGAKKIKFTQKSLEALADQGKYSDPITSGLFLKIRTGGSKSWFFRRAVDNKDYELGLGSFRKVNLAQARSVASGLYALPPKEFIAYIETKKNKKAIEEKDKNSSLTFRQAQQKFIDWNIEVGNWQELDKAHKVFEGRMRNHILPVIGDKLIQELTAEDIAEIAKPIWDKPATVERCLRFIRQVFDWSKAKRYCTQDNPADRNGVLKYLLPQQRHVTKNRGAISVAELPEFFASIKKDFEYMVSGKCFLFAVLTATRSETARYARWEQINLEEKEWIIPPEQLKMSGNGTLIVPLADCVVDWIKTWKPENAEGYLFSNDKGKPLSDSIVSRLIAVSCRSGNKWIDTAQSAKLGKEVRPTLHGVARATFRTWSQDDSLGNDKRFDSRIAELCLHHKVKDIYNGAYERNEHFKRRREMMTAWAEYCFSRVSD</sequence>
<comment type="caution">
    <text evidence="8">The sequence shown here is derived from an EMBL/GenBank/DDBJ whole genome shotgun (WGS) entry which is preliminary data.</text>
</comment>
<gene>
    <name evidence="8" type="ORF">ADH67_00880</name>
</gene>
<evidence type="ECO:0000313" key="9">
    <source>
        <dbReference type="Proteomes" id="UP000214610"/>
    </source>
</evidence>
<dbReference type="RefSeq" id="WP_066590785.1">
    <property type="nucleotide sequence ID" value="NZ_CP065313.1"/>
</dbReference>
<dbReference type="Pfam" id="PF13356">
    <property type="entry name" value="Arm-DNA-bind_3"/>
    <property type="match status" value="1"/>
</dbReference>
<evidence type="ECO:0000256" key="2">
    <source>
        <dbReference type="ARBA" id="ARBA00022908"/>
    </source>
</evidence>
<dbReference type="InterPro" id="IPR053876">
    <property type="entry name" value="Phage_int_M"/>
</dbReference>
<evidence type="ECO:0008006" key="10">
    <source>
        <dbReference type="Google" id="ProtNLM"/>
    </source>
</evidence>
<dbReference type="Proteomes" id="UP000214610">
    <property type="component" value="Unassembled WGS sequence"/>
</dbReference>
<dbReference type="InterPro" id="IPR002104">
    <property type="entry name" value="Integrase_catalytic"/>
</dbReference>
<feature type="domain" description="Tyr recombinase" evidence="5">
    <location>
        <begin position="226"/>
        <end position="333"/>
    </location>
</feature>
<name>A0A227KQS9_9BURK</name>
<protein>
    <recommendedName>
        <fullName evidence="10">Integrase</fullName>
    </recommendedName>
</protein>
<reference evidence="9" key="1">
    <citation type="submission" date="2017-05" db="EMBL/GenBank/DDBJ databases">
        <title>Improved OligoMM genomes.</title>
        <authorList>
            <person name="Garzetti D."/>
        </authorList>
    </citation>
    <scope>NUCLEOTIDE SEQUENCE [LARGE SCALE GENOMIC DNA]</scope>
    <source>
        <strain evidence="9">YL45</strain>
    </source>
</reference>
<dbReference type="EMBL" id="NHMP01000001">
    <property type="protein sequence ID" value="OXE50889.1"/>
    <property type="molecule type" value="Genomic_DNA"/>
</dbReference>
<dbReference type="Gene3D" id="3.30.160.390">
    <property type="entry name" value="Integrase, DNA-binding domain"/>
    <property type="match status" value="1"/>
</dbReference>
<dbReference type="SUPFAM" id="SSF56349">
    <property type="entry name" value="DNA breaking-rejoining enzymes"/>
    <property type="match status" value="1"/>
</dbReference>
<evidence type="ECO:0000313" key="8">
    <source>
        <dbReference type="EMBL" id="OXE50889.1"/>
    </source>
</evidence>
<dbReference type="InterPro" id="IPR050808">
    <property type="entry name" value="Phage_Integrase"/>
</dbReference>
<feature type="domain" description="Phage integrase central" evidence="7">
    <location>
        <begin position="121"/>
        <end position="203"/>
    </location>
</feature>
<dbReference type="Pfam" id="PF22022">
    <property type="entry name" value="Phage_int_M"/>
    <property type="match status" value="1"/>
</dbReference>
<evidence type="ECO:0000259" key="7">
    <source>
        <dbReference type="Pfam" id="PF22022"/>
    </source>
</evidence>
<keyword evidence="3" id="KW-0238">DNA-binding</keyword>
<accession>A0A227KQS9</accession>
<dbReference type="GO" id="GO:0006310">
    <property type="term" value="P:DNA recombination"/>
    <property type="evidence" value="ECO:0007669"/>
    <property type="project" value="UniProtKB-KW"/>
</dbReference>
<dbReference type="PANTHER" id="PTHR30629:SF2">
    <property type="entry name" value="PROPHAGE INTEGRASE INTS-RELATED"/>
    <property type="match status" value="1"/>
</dbReference>
<keyword evidence="4" id="KW-0233">DNA recombination</keyword>
<dbReference type="InterPro" id="IPR010998">
    <property type="entry name" value="Integrase_recombinase_N"/>
</dbReference>